<dbReference type="PROSITE" id="PS00086">
    <property type="entry name" value="CYTOCHROME_P450"/>
    <property type="match status" value="1"/>
</dbReference>
<dbReference type="GO" id="GO:0032259">
    <property type="term" value="P:methylation"/>
    <property type="evidence" value="ECO:0007669"/>
    <property type="project" value="UniProtKB-KW"/>
</dbReference>
<dbReference type="GO" id="GO:0020037">
    <property type="term" value="F:heme binding"/>
    <property type="evidence" value="ECO:0007669"/>
    <property type="project" value="InterPro"/>
</dbReference>
<comment type="cofactor">
    <cofactor evidence="1 6">
        <name>heme</name>
        <dbReference type="ChEBI" id="CHEBI:30413"/>
    </cofactor>
</comment>
<keyword evidence="8" id="KW-0812">Transmembrane</keyword>
<keyword evidence="4 7" id="KW-0560">Oxidoreductase</keyword>
<evidence type="ECO:0000313" key="9">
    <source>
        <dbReference type="EMBL" id="CRG92603.1"/>
    </source>
</evidence>
<dbReference type="InterPro" id="IPR036396">
    <property type="entry name" value="Cyt_P450_sf"/>
</dbReference>
<dbReference type="STRING" id="28573.A0A0U1MAC4"/>
<dbReference type="InterPro" id="IPR017972">
    <property type="entry name" value="Cyt_P450_CS"/>
</dbReference>
<dbReference type="Gene3D" id="1.10.630.10">
    <property type="entry name" value="Cytochrome P450"/>
    <property type="match status" value="1"/>
</dbReference>
<dbReference type="GO" id="GO:0004497">
    <property type="term" value="F:monooxygenase activity"/>
    <property type="evidence" value="ECO:0007669"/>
    <property type="project" value="UniProtKB-KW"/>
</dbReference>
<dbReference type="InterPro" id="IPR050121">
    <property type="entry name" value="Cytochrome_P450_monoxygenase"/>
</dbReference>
<keyword evidence="10" id="KW-1185">Reference proteome</keyword>
<dbReference type="AlphaFoldDB" id="A0A0U1MAC4"/>
<feature type="binding site" description="axial binding residue" evidence="6">
    <location>
        <position position="447"/>
    </location>
    <ligand>
        <name>heme</name>
        <dbReference type="ChEBI" id="CHEBI:30413"/>
    </ligand>
    <ligandPart>
        <name>Fe</name>
        <dbReference type="ChEBI" id="CHEBI:18248"/>
    </ligandPart>
</feature>
<evidence type="ECO:0000256" key="5">
    <source>
        <dbReference type="ARBA" id="ARBA00023004"/>
    </source>
</evidence>
<comment type="similarity">
    <text evidence="2 7">Belongs to the cytochrome P450 family.</text>
</comment>
<dbReference type="Pfam" id="PF00067">
    <property type="entry name" value="p450"/>
    <property type="match status" value="1"/>
</dbReference>
<dbReference type="PANTHER" id="PTHR24305:SF232">
    <property type="entry name" value="P450, PUTATIVE (EUROFUNG)-RELATED"/>
    <property type="match status" value="1"/>
</dbReference>
<dbReference type="InterPro" id="IPR002401">
    <property type="entry name" value="Cyt_P450_E_grp-I"/>
</dbReference>
<keyword evidence="6 7" id="KW-0349">Heme</keyword>
<dbReference type="Proteomes" id="UP000054383">
    <property type="component" value="Unassembled WGS sequence"/>
</dbReference>
<gene>
    <name evidence="9" type="ORF">PISL3812_09666</name>
</gene>
<reference evidence="9 10" key="1">
    <citation type="submission" date="2015-04" db="EMBL/GenBank/DDBJ databases">
        <authorList>
            <person name="Syromyatnikov M.Y."/>
            <person name="Popov V.N."/>
        </authorList>
    </citation>
    <scope>NUCLEOTIDE SEQUENCE [LARGE SCALE GENOMIC DNA]</scope>
    <source>
        <strain evidence="9">WF-38-12</strain>
    </source>
</reference>
<dbReference type="SUPFAM" id="SSF48264">
    <property type="entry name" value="Cytochrome P450"/>
    <property type="match status" value="1"/>
</dbReference>
<evidence type="ECO:0000256" key="4">
    <source>
        <dbReference type="ARBA" id="ARBA00023002"/>
    </source>
</evidence>
<organism evidence="9 10">
    <name type="scientific">Talaromyces islandicus</name>
    <name type="common">Penicillium islandicum</name>
    <dbReference type="NCBI Taxonomy" id="28573"/>
    <lineage>
        <taxon>Eukaryota</taxon>
        <taxon>Fungi</taxon>
        <taxon>Dikarya</taxon>
        <taxon>Ascomycota</taxon>
        <taxon>Pezizomycotina</taxon>
        <taxon>Eurotiomycetes</taxon>
        <taxon>Eurotiomycetidae</taxon>
        <taxon>Eurotiales</taxon>
        <taxon>Trichocomaceae</taxon>
        <taxon>Talaromyces</taxon>
        <taxon>Talaromyces sect. Islandici</taxon>
    </lineage>
</organism>
<sequence length="505" mass="57504">MAQGLLQSLLSPNNQNVPFTWFIGLGLIVVFLFFRIRDPLRNIPGPFWARWTPWWNVYYARKGNMHRTMMAMHKKYGTLVRTAPNEVSTANPDALTIIYGAGTAFRKSDWYSVWQGTRKWDLFSERSEEIHRNQRRLVSNIYSLSNMKKLEPYVNKAVSVFINKMSEMKDQQINMSYWIQLFGFDVIGEVTFSKQFGFMESGKDDGAFSMIDNSLRSAAWSGYVPWLYWINAKLTPIIGNHLAVTARQGSLLTMAAKSISERKERGSAHADILGQLFEIQKEKPILDDISVTSMVASNIFAGSDSTAISISSVVYYVVRNAESKRKLLAEVDATAKENNLAAGGVFNLEMANSMPYLQAVMWEAMRLHPAIGMNLGRRVPDGGVTIDGQYFPGGMNLSINGWVINRDKKTFGEDADEFRPERWMEDAERVGQMRRIFFSFGAGSRYCLGRNIAWLEMSKLVPTLFHNFDIELVNPNLTMKERTISFVKVDHLFVTMKARNKTAEN</sequence>
<dbReference type="PRINTS" id="PR00463">
    <property type="entry name" value="EP450I"/>
</dbReference>
<dbReference type="GO" id="GO:0005506">
    <property type="term" value="F:iron ion binding"/>
    <property type="evidence" value="ECO:0007669"/>
    <property type="project" value="InterPro"/>
</dbReference>
<evidence type="ECO:0000256" key="6">
    <source>
        <dbReference type="PIRSR" id="PIRSR602401-1"/>
    </source>
</evidence>
<accession>A0A0U1MAC4</accession>
<keyword evidence="8" id="KW-0472">Membrane</keyword>
<dbReference type="EMBL" id="CVMT01000013">
    <property type="protein sequence ID" value="CRG92603.1"/>
    <property type="molecule type" value="Genomic_DNA"/>
</dbReference>
<evidence type="ECO:0000313" key="10">
    <source>
        <dbReference type="Proteomes" id="UP000054383"/>
    </source>
</evidence>
<keyword evidence="5 6" id="KW-0408">Iron</keyword>
<keyword evidence="9" id="KW-0808">Transferase</keyword>
<keyword evidence="3 6" id="KW-0479">Metal-binding</keyword>
<dbReference type="GO" id="GO:0008168">
    <property type="term" value="F:methyltransferase activity"/>
    <property type="evidence" value="ECO:0007669"/>
    <property type="project" value="UniProtKB-KW"/>
</dbReference>
<evidence type="ECO:0000256" key="1">
    <source>
        <dbReference type="ARBA" id="ARBA00001971"/>
    </source>
</evidence>
<dbReference type="CDD" id="cd11060">
    <property type="entry name" value="CYP57A1-like"/>
    <property type="match status" value="1"/>
</dbReference>
<keyword evidence="8" id="KW-1133">Transmembrane helix</keyword>
<dbReference type="GO" id="GO:0016705">
    <property type="term" value="F:oxidoreductase activity, acting on paired donors, with incorporation or reduction of molecular oxygen"/>
    <property type="evidence" value="ECO:0007669"/>
    <property type="project" value="InterPro"/>
</dbReference>
<dbReference type="PANTHER" id="PTHR24305">
    <property type="entry name" value="CYTOCHROME P450"/>
    <property type="match status" value="1"/>
</dbReference>
<protein>
    <submittedName>
        <fullName evidence="9">Pisatin demethylase</fullName>
    </submittedName>
</protein>
<evidence type="ECO:0000256" key="2">
    <source>
        <dbReference type="ARBA" id="ARBA00010617"/>
    </source>
</evidence>
<dbReference type="InterPro" id="IPR001128">
    <property type="entry name" value="Cyt_P450"/>
</dbReference>
<dbReference type="PRINTS" id="PR00385">
    <property type="entry name" value="P450"/>
</dbReference>
<feature type="transmembrane region" description="Helical" evidence="8">
    <location>
        <begin position="19"/>
        <end position="36"/>
    </location>
</feature>
<name>A0A0U1MAC4_TALIS</name>
<keyword evidence="7" id="KW-0503">Monooxygenase</keyword>
<dbReference type="OrthoDB" id="3934656at2759"/>
<evidence type="ECO:0000256" key="7">
    <source>
        <dbReference type="RuleBase" id="RU000461"/>
    </source>
</evidence>
<keyword evidence="9" id="KW-0489">Methyltransferase</keyword>
<dbReference type="OMA" id="RNISWIK"/>
<evidence type="ECO:0000256" key="3">
    <source>
        <dbReference type="ARBA" id="ARBA00022723"/>
    </source>
</evidence>
<evidence type="ECO:0000256" key="8">
    <source>
        <dbReference type="SAM" id="Phobius"/>
    </source>
</evidence>
<proteinExistence type="inferred from homology"/>